<evidence type="ECO:0000256" key="1">
    <source>
        <dbReference type="SAM" id="MobiDB-lite"/>
    </source>
</evidence>
<organism evidence="2 3">
    <name type="scientific">Sorghum bicolor</name>
    <name type="common">Sorghum</name>
    <name type="synonym">Sorghum vulgare</name>
    <dbReference type="NCBI Taxonomy" id="4558"/>
    <lineage>
        <taxon>Eukaryota</taxon>
        <taxon>Viridiplantae</taxon>
        <taxon>Streptophyta</taxon>
        <taxon>Embryophyta</taxon>
        <taxon>Tracheophyta</taxon>
        <taxon>Spermatophyta</taxon>
        <taxon>Magnoliopsida</taxon>
        <taxon>Liliopsida</taxon>
        <taxon>Poales</taxon>
        <taxon>Poaceae</taxon>
        <taxon>PACMAD clade</taxon>
        <taxon>Panicoideae</taxon>
        <taxon>Andropogonodae</taxon>
        <taxon>Andropogoneae</taxon>
        <taxon>Sorghinae</taxon>
        <taxon>Sorghum</taxon>
    </lineage>
</organism>
<feature type="region of interest" description="Disordered" evidence="1">
    <location>
        <begin position="105"/>
        <end position="188"/>
    </location>
</feature>
<accession>A0A921RMT2</accession>
<comment type="caution">
    <text evidence="2">The sequence shown here is derived from an EMBL/GenBank/DDBJ whole genome shotgun (WGS) entry which is preliminary data.</text>
</comment>
<evidence type="ECO:0000313" key="3">
    <source>
        <dbReference type="Proteomes" id="UP000807115"/>
    </source>
</evidence>
<reference evidence="2" key="2">
    <citation type="submission" date="2020-10" db="EMBL/GenBank/DDBJ databases">
        <authorList>
            <person name="Cooper E.A."/>
            <person name="Brenton Z.W."/>
            <person name="Flinn B.S."/>
            <person name="Jenkins J."/>
            <person name="Shu S."/>
            <person name="Flowers D."/>
            <person name="Luo F."/>
            <person name="Wang Y."/>
            <person name="Xia P."/>
            <person name="Barry K."/>
            <person name="Daum C."/>
            <person name="Lipzen A."/>
            <person name="Yoshinaga Y."/>
            <person name="Schmutz J."/>
            <person name="Saski C."/>
            <person name="Vermerris W."/>
            <person name="Kresovich S."/>
        </authorList>
    </citation>
    <scope>NUCLEOTIDE SEQUENCE</scope>
</reference>
<evidence type="ECO:0000313" key="2">
    <source>
        <dbReference type="EMBL" id="KAG0543218.1"/>
    </source>
</evidence>
<sequence>MSACPSCIVYCDFGFCCGNASDDDLEFHAPPPQPQPQPPCHGHTEVITMVNAPIQLPPPPQHPHVIVPYNQLPPAPLPAPPHLLPPAPTTTMVYNTPPPLQTIIPRQCAPPPLPPAEVYDDGSSPLPVSKSTQQPNFGVPPPSRRHETDGDPAAPPLRMVPTTKAASTPAASDVAAPALQHVEPSLDC</sequence>
<dbReference type="Proteomes" id="UP000807115">
    <property type="component" value="Chromosome 2"/>
</dbReference>
<dbReference type="EMBL" id="CM027681">
    <property type="protein sequence ID" value="KAG0543218.1"/>
    <property type="molecule type" value="Genomic_DNA"/>
</dbReference>
<protein>
    <submittedName>
        <fullName evidence="2">Uncharacterized protein</fullName>
    </submittedName>
</protein>
<dbReference type="AlphaFoldDB" id="A0A921RMT2"/>
<reference evidence="2" key="1">
    <citation type="journal article" date="2019" name="BMC Genomics">
        <title>A new reference genome for Sorghum bicolor reveals high levels of sequence similarity between sweet and grain genotypes: implications for the genetics of sugar metabolism.</title>
        <authorList>
            <person name="Cooper E.A."/>
            <person name="Brenton Z.W."/>
            <person name="Flinn B.S."/>
            <person name="Jenkins J."/>
            <person name="Shu S."/>
            <person name="Flowers D."/>
            <person name="Luo F."/>
            <person name="Wang Y."/>
            <person name="Xia P."/>
            <person name="Barry K."/>
            <person name="Daum C."/>
            <person name="Lipzen A."/>
            <person name="Yoshinaga Y."/>
            <person name="Schmutz J."/>
            <person name="Saski C."/>
            <person name="Vermerris W."/>
            <person name="Kresovich S."/>
        </authorList>
    </citation>
    <scope>NUCLEOTIDE SEQUENCE</scope>
</reference>
<proteinExistence type="predicted"/>
<feature type="compositionally biased region" description="Low complexity" evidence="1">
    <location>
        <begin position="161"/>
        <end position="178"/>
    </location>
</feature>
<gene>
    <name evidence="2" type="ORF">BDA96_02G171400</name>
</gene>
<name>A0A921RMT2_SORBI</name>